<accession>C5J9S2</accession>
<name>C5J9S2_9BROM</name>
<organism evidence="1">
    <name type="scientific">Cucumber mosaic virus</name>
    <name type="common">cucumber mosaic cucumovirus</name>
    <dbReference type="NCBI Taxonomy" id="12305"/>
    <lineage>
        <taxon>Viruses</taxon>
        <taxon>Riboviria</taxon>
        <taxon>Orthornavirae</taxon>
        <taxon>Kitrinoviricota</taxon>
        <taxon>Alsuviricetes</taxon>
        <taxon>Martellivirales</taxon>
        <taxon>Bromoviridae</taxon>
        <taxon>Cucumovirus</taxon>
        <taxon>Cucumovirus CMV</taxon>
    </lineage>
</organism>
<protein>
    <submittedName>
        <fullName evidence="1">2b protein</fullName>
    </submittedName>
</protein>
<proteinExistence type="predicted"/>
<gene>
    <name evidence="1" type="primary">2b</name>
</gene>
<reference evidence="1" key="1">
    <citation type="submission" date="2009-06" db="EMBL/GenBank/DDBJ databases">
        <title>Cloning and construction of plant expression vector containing inverted repeats fragments of silencing suppressor CMV 2b gene.</title>
        <authorList>
            <person name="Song P.P."/>
            <person name="Li S."/>
            <person name="Jia L."/>
            <person name="Jiang T."/>
        </authorList>
    </citation>
    <scope>NUCLEOTIDE SEQUENCE</scope>
</reference>
<dbReference type="EMBL" id="FN397822">
    <property type="protein sequence ID" value="CAZ48552.1"/>
    <property type="molecule type" value="Genomic_RNA"/>
</dbReference>
<evidence type="ECO:0000313" key="1">
    <source>
        <dbReference type="EMBL" id="CAZ48552.1"/>
    </source>
</evidence>
<sequence>MDNPFAVKTFSDFRQFVAILPTQLPPQKTGGRLGRGGSERPFRPLVTSEPIRIVEIMVFFRWQRKTRGLRLGQSHHVHMVVHLYQFRTIYLIEW</sequence>